<gene>
    <name evidence="2" type="ORF">EgrG_000270700</name>
</gene>
<dbReference type="AlphaFoldDB" id="A0A068X2T0"/>
<dbReference type="WBParaSite" id="EgrG_000270700">
    <property type="protein sequence ID" value="EgrG_000270700"/>
    <property type="gene ID" value="EgrG_000270700"/>
</dbReference>
<dbReference type="EMBL" id="LK028724">
    <property type="protein sequence ID" value="CDS25112.1"/>
    <property type="molecule type" value="Genomic_DNA"/>
</dbReference>
<evidence type="ECO:0000313" key="3">
    <source>
        <dbReference type="Proteomes" id="UP000492820"/>
    </source>
</evidence>
<evidence type="ECO:0000259" key="1">
    <source>
        <dbReference type="PROSITE" id="PS50018"/>
    </source>
</evidence>
<reference evidence="2 3" key="1">
    <citation type="journal article" date="2013" name="Nature">
        <title>The genomes of four tapeworm species reveal adaptations to parasitism.</title>
        <authorList>
            <person name="Tsai I.J."/>
            <person name="Zarowiecki M."/>
            <person name="Holroyd N."/>
            <person name="Garciarrubio A."/>
            <person name="Sanchez-Flores A."/>
            <person name="Brooks K.L."/>
            <person name="Tracey A."/>
            <person name="Bobes R.J."/>
            <person name="Fragoso G."/>
            <person name="Sciutto E."/>
            <person name="Aslett M."/>
            <person name="Beasley H."/>
            <person name="Bennett H.M."/>
            <person name="Cai J."/>
            <person name="Camicia F."/>
            <person name="Clark R."/>
            <person name="Cucher M."/>
            <person name="De Silva N."/>
            <person name="Day T.A."/>
            <person name="Deplazes P."/>
            <person name="Estrada K."/>
            <person name="Fernandez C."/>
            <person name="Holland P.W."/>
            <person name="Hou J."/>
            <person name="Hu S."/>
            <person name="Huckvale T."/>
            <person name="Hung S.S."/>
            <person name="Kamenetzky L."/>
            <person name="Keane J.A."/>
            <person name="Kiss F."/>
            <person name="Koziol U."/>
            <person name="Lambert O."/>
            <person name="Liu K."/>
            <person name="Luo X."/>
            <person name="Luo Y."/>
            <person name="Macchiaroli N."/>
            <person name="Nichol S."/>
            <person name="Paps J."/>
            <person name="Parkinson J."/>
            <person name="Pouchkina-Stantcheva N."/>
            <person name="Riddiford N."/>
            <person name="Rosenzvit M."/>
            <person name="Salinas G."/>
            <person name="Wasmuth J.D."/>
            <person name="Zamanian M."/>
            <person name="Zheng Y."/>
            <person name="Cai X."/>
            <person name="Soberon X."/>
            <person name="Olson P.D."/>
            <person name="Laclette J.P."/>
            <person name="Brehm K."/>
            <person name="Berriman M."/>
            <person name="Garciarrubio A."/>
            <person name="Bobes R.J."/>
            <person name="Fragoso G."/>
            <person name="Sanchez-Flores A."/>
            <person name="Estrada K."/>
            <person name="Cevallos M.A."/>
            <person name="Morett E."/>
            <person name="Gonzalez V."/>
            <person name="Portillo T."/>
            <person name="Ochoa-Leyva A."/>
            <person name="Jose M.V."/>
            <person name="Sciutto E."/>
            <person name="Landa A."/>
            <person name="Jimenez L."/>
            <person name="Valdes V."/>
            <person name="Carrero J.C."/>
            <person name="Larralde C."/>
            <person name="Morales-Montor J."/>
            <person name="Limon-Lason J."/>
            <person name="Soberon X."/>
            <person name="Laclette J.P."/>
        </authorList>
    </citation>
    <scope>NUCLEOTIDE SEQUENCE [LARGE SCALE GENOMIC DNA]</scope>
</reference>
<evidence type="ECO:0000313" key="4">
    <source>
        <dbReference type="WBParaSite" id="EgrG_000270700"/>
    </source>
</evidence>
<dbReference type="OrthoDB" id="775356at2759"/>
<dbReference type="InterPro" id="IPR008936">
    <property type="entry name" value="Rho_GTPase_activation_prot"/>
</dbReference>
<proteinExistence type="predicted"/>
<name>A0A068X2T0_ECHGR</name>
<dbReference type="Gene3D" id="1.10.506.10">
    <property type="entry name" value="GTPase Activation - p120gap, domain 1"/>
    <property type="match status" value="1"/>
</dbReference>
<accession>A0A068X2T0</accession>
<dbReference type="Proteomes" id="UP000492820">
    <property type="component" value="Unassembled WGS sequence"/>
</dbReference>
<dbReference type="SUPFAM" id="SSF48350">
    <property type="entry name" value="GTPase activation domain, GAP"/>
    <property type="match status" value="1"/>
</dbReference>
<feature type="domain" description="Ras-GAP" evidence="1">
    <location>
        <begin position="39"/>
        <end position="126"/>
    </location>
</feature>
<protein>
    <submittedName>
        <fullName evidence="2 4">RasGAP domain containing protein</fullName>
    </submittedName>
</protein>
<dbReference type="PROSITE" id="PS50018">
    <property type="entry name" value="RAS_GTPASE_ACTIV_2"/>
    <property type="match status" value="1"/>
</dbReference>
<sequence length="208" mass="23866">MVARALSPTSSKVANVSWLVQGAERLFLALFEEKGGVILPNPLHRLIREVFYLMHQCFPLQPMKDLLKFIGLHIFYRYIHSIILAPDAFTSTITDSKKLTTRVERPQEMHRTTLAALSRLLRVVVENKGIASNTEMVDQTHALNSLIKKWHVRFKAYLLNVIEDERLCWSPSEGKLQRLAEAWIRRLPCSKEVITEACSVTMNVEVII</sequence>
<reference evidence="4" key="3">
    <citation type="submission" date="2020-10" db="UniProtKB">
        <authorList>
            <consortium name="WormBaseParasite"/>
        </authorList>
    </citation>
    <scope>IDENTIFICATION</scope>
</reference>
<reference evidence="2" key="2">
    <citation type="submission" date="2014-06" db="EMBL/GenBank/DDBJ databases">
        <authorList>
            <person name="Aslett M."/>
        </authorList>
    </citation>
    <scope>NUCLEOTIDE SEQUENCE</scope>
</reference>
<organism evidence="2">
    <name type="scientific">Echinococcus granulosus</name>
    <name type="common">Hydatid tapeworm</name>
    <dbReference type="NCBI Taxonomy" id="6210"/>
    <lineage>
        <taxon>Eukaryota</taxon>
        <taxon>Metazoa</taxon>
        <taxon>Spiralia</taxon>
        <taxon>Lophotrochozoa</taxon>
        <taxon>Platyhelminthes</taxon>
        <taxon>Cestoda</taxon>
        <taxon>Eucestoda</taxon>
        <taxon>Cyclophyllidea</taxon>
        <taxon>Taeniidae</taxon>
        <taxon>Echinococcus</taxon>
        <taxon>Echinococcus granulosus group</taxon>
    </lineage>
</organism>
<dbReference type="InterPro" id="IPR001936">
    <property type="entry name" value="RasGAP_dom"/>
</dbReference>
<evidence type="ECO:0000313" key="2">
    <source>
        <dbReference type="EMBL" id="CDS25112.1"/>
    </source>
</evidence>